<comment type="similarity">
    <text evidence="5">Belongs to the UNR family.</text>
</comment>
<proteinExistence type="inferred from homology"/>
<protein>
    <recommendedName>
        <fullName evidence="11">Cold shock domain-containing protein E1</fullName>
    </recommendedName>
</protein>
<dbReference type="SUPFAM" id="SSF50249">
    <property type="entry name" value="Nucleic acid-binding proteins"/>
    <property type="match status" value="5"/>
</dbReference>
<accession>A0ABP0FWU2</accession>
<keyword evidence="4" id="KW-0694">RNA-binding</keyword>
<evidence type="ECO:0000256" key="5">
    <source>
        <dbReference type="ARBA" id="ARBA00044751"/>
    </source>
</evidence>
<evidence type="ECO:0000256" key="6">
    <source>
        <dbReference type="SAM" id="MobiDB-lite"/>
    </source>
</evidence>
<dbReference type="PROSITE" id="PS51938">
    <property type="entry name" value="SUZ_C"/>
    <property type="match status" value="1"/>
</dbReference>
<dbReference type="InterPro" id="IPR024642">
    <property type="entry name" value="SUZ-C"/>
</dbReference>
<dbReference type="EMBL" id="CAWYQH010000097">
    <property type="protein sequence ID" value="CAK8683187.1"/>
    <property type="molecule type" value="Genomic_DNA"/>
</dbReference>
<name>A0ABP0FWU2_CLALP</name>
<evidence type="ECO:0000313" key="10">
    <source>
        <dbReference type="Proteomes" id="UP001642483"/>
    </source>
</evidence>
<dbReference type="PROSITE" id="PS51857">
    <property type="entry name" value="CSD_2"/>
    <property type="match status" value="3"/>
</dbReference>
<organism evidence="9 10">
    <name type="scientific">Clavelina lepadiformis</name>
    <name type="common">Light-bulb sea squirt</name>
    <name type="synonym">Ascidia lepadiformis</name>
    <dbReference type="NCBI Taxonomy" id="159417"/>
    <lineage>
        <taxon>Eukaryota</taxon>
        <taxon>Metazoa</taxon>
        <taxon>Chordata</taxon>
        <taxon>Tunicata</taxon>
        <taxon>Ascidiacea</taxon>
        <taxon>Aplousobranchia</taxon>
        <taxon>Clavelinidae</taxon>
        <taxon>Clavelina</taxon>
    </lineage>
</organism>
<reference evidence="9 10" key="1">
    <citation type="submission" date="2024-02" db="EMBL/GenBank/DDBJ databases">
        <authorList>
            <person name="Daric V."/>
            <person name="Darras S."/>
        </authorList>
    </citation>
    <scope>NUCLEOTIDE SEQUENCE [LARGE SCALE GENOMIC DNA]</scope>
</reference>
<feature type="domain" description="SUZ-C" evidence="8">
    <location>
        <begin position="1084"/>
        <end position="1130"/>
    </location>
</feature>
<evidence type="ECO:0000256" key="3">
    <source>
        <dbReference type="ARBA" id="ARBA00022737"/>
    </source>
</evidence>
<dbReference type="Pfam" id="PF00313">
    <property type="entry name" value="CSD"/>
    <property type="match status" value="2"/>
</dbReference>
<feature type="domain" description="CSD" evidence="7">
    <location>
        <begin position="546"/>
        <end position="612"/>
    </location>
</feature>
<evidence type="ECO:0000259" key="7">
    <source>
        <dbReference type="PROSITE" id="PS51857"/>
    </source>
</evidence>
<dbReference type="InterPro" id="IPR011129">
    <property type="entry name" value="CSD"/>
</dbReference>
<feature type="region of interest" description="Disordered" evidence="6">
    <location>
        <begin position="125"/>
        <end position="150"/>
    </location>
</feature>
<dbReference type="Gene3D" id="2.40.50.140">
    <property type="entry name" value="Nucleic acid-binding proteins"/>
    <property type="match status" value="6"/>
</dbReference>
<dbReference type="PANTHER" id="PTHR12913">
    <property type="entry name" value="UNR PROTEIN N-RAS UPSTREAM GENE PROTEIN"/>
    <property type="match status" value="1"/>
</dbReference>
<dbReference type="Pfam" id="PF23456">
    <property type="entry name" value="CSDE1"/>
    <property type="match status" value="3"/>
</dbReference>
<gene>
    <name evidence="9" type="ORF">CVLEPA_LOCUS14289</name>
</gene>
<dbReference type="InterPro" id="IPR019844">
    <property type="entry name" value="CSD_CS"/>
</dbReference>
<feature type="region of interest" description="Disordered" evidence="6">
    <location>
        <begin position="818"/>
        <end position="848"/>
    </location>
</feature>
<dbReference type="InterPro" id="IPR056400">
    <property type="entry name" value="CSDE1"/>
</dbReference>
<evidence type="ECO:0000256" key="4">
    <source>
        <dbReference type="ARBA" id="ARBA00022884"/>
    </source>
</evidence>
<comment type="caution">
    <text evidence="9">The sequence shown here is derived from an EMBL/GenBank/DDBJ whole genome shotgun (WGS) entry which is preliminary data.</text>
</comment>
<sequence length="1146" mass="125558">MNRAPFIWSAGIQSGGVSKPLSNLVGAAPFRPQGHSLTNALNLSDQQKVLVSGGIAALQQHQQEAKERQMVNRRSLTRTTSCGPGGLYNTNSGLRQSALNQHRALQRSTSYDSNPMLNVSGLPNTSSVTPVSDSSSISVSPSSTPGIMGNGYRSRETGVIEKLLLSYGFIKCADREGRLFFHYSQFHGEANALHINDEIEFEVSMDTRTGKPVAVQVVKLQKGTVVFEVLSEDRILGEVTNPAPPLSLVPGQASFSAIPGGTTGYAGLGYRPSEKGEPVISAKLGTLSYERMGEFFFLHYSANDLTNPNLVLQPGDQVSFNIATEKRTGVMRARKITLVERAPPKRFTGIVTAMKESFGFIERSDLVKEIFFHYSEVLANVPDLRVGDHVEFSIQERNNKDVATEIRLLPLGSVQLEEISSNLCIGTIEKPLPAKVSNKVVNESTIAGGDATSPSQTIKNGTAVVNGSPTQPSLALAGVICYVNSKGEMAKIRFGEKDRAANCLHTLCKGDKVSFLTITDKRNGQQRAAGVTLLLDKTLATTNEKREQGIVAAVKEGFGFIKCVERDSRLFFHCCELLDPTHHIRMSDEVDFTVLPDPVAEKQRLHATRMKVLQKGSVIFHVISDQIYIGIIELLPGSSPTTAPKSPTDCLLSPSLGPNPGTIVYSPETDNDENSDGLLRIPFATKDFKEWMDALSLKIGDTVEFKICEVKRTGAKSAVDIKLLPRTEDDRNNSINKRRTLNHTLSSASLKLAPVFEEATIPLSLADVSGGKTVSGLMPHSPPQRTQSESSLTPVILASPKMQEKENLNATEMMHLSLNDDDRSQPSPPSTPEKQDAGVEQAEENGQVDEEIMYGWMSTLKESFGFIEAFDHGSEIFFHYSELLAPLEMYKVGTPLQFVMGVKEDKPCAMKVQKIHVEELPSSVVVENKIIKGKVLKPLKSVNPSQSSYQGLIEYKETNEAEETTIRTIPYSPMSLSDRRDFIQVGDKVTFQVSINSSSHKQRAVNVTVNRETVRATIDSIKGEFGFINYEVKGGESGGNGKLFFHMSEVRDPIQLISPGCTVEFSVIYNQRSGKFSASKVRSAEEHPKQQRPERLRLRSTCDSSTGPTVMVLRQPRGPAENVTGFTRNRTIDGKNDDNCPLSSES</sequence>
<evidence type="ECO:0000256" key="2">
    <source>
        <dbReference type="ARBA" id="ARBA00022490"/>
    </source>
</evidence>
<dbReference type="InterPro" id="IPR012340">
    <property type="entry name" value="NA-bd_OB-fold"/>
</dbReference>
<dbReference type="InterPro" id="IPR002059">
    <property type="entry name" value="CSP_DNA-bd"/>
</dbReference>
<keyword evidence="3" id="KW-0677">Repeat</keyword>
<keyword evidence="2" id="KW-0963">Cytoplasm</keyword>
<dbReference type="Proteomes" id="UP001642483">
    <property type="component" value="Unassembled WGS sequence"/>
</dbReference>
<feature type="region of interest" description="Disordered" evidence="6">
    <location>
        <begin position="1100"/>
        <end position="1146"/>
    </location>
</feature>
<dbReference type="PANTHER" id="PTHR12913:SF1">
    <property type="entry name" value="COLD SHOCK DOMAIN-CONTAINING PROTEIN E1"/>
    <property type="match status" value="1"/>
</dbReference>
<evidence type="ECO:0000256" key="1">
    <source>
        <dbReference type="ARBA" id="ARBA00004496"/>
    </source>
</evidence>
<dbReference type="PROSITE" id="PS00352">
    <property type="entry name" value="CSD_1"/>
    <property type="match status" value="3"/>
</dbReference>
<feature type="compositionally biased region" description="Low complexity" evidence="6">
    <location>
        <begin position="125"/>
        <end position="145"/>
    </location>
</feature>
<keyword evidence="10" id="KW-1185">Reference proteome</keyword>
<dbReference type="SMART" id="SM00357">
    <property type="entry name" value="CSP"/>
    <property type="match status" value="5"/>
</dbReference>
<feature type="domain" description="CSD" evidence="7">
    <location>
        <begin position="155"/>
        <end position="219"/>
    </location>
</feature>
<comment type="subcellular location">
    <subcellularLocation>
        <location evidence="1">Cytoplasm</location>
    </subcellularLocation>
</comment>
<dbReference type="CDD" id="cd04458">
    <property type="entry name" value="CSP_CDS"/>
    <property type="match status" value="3"/>
</dbReference>
<evidence type="ECO:0008006" key="11">
    <source>
        <dbReference type="Google" id="ProtNLM"/>
    </source>
</evidence>
<feature type="domain" description="CSD" evidence="7">
    <location>
        <begin position="346"/>
        <end position="408"/>
    </location>
</feature>
<evidence type="ECO:0000259" key="8">
    <source>
        <dbReference type="PROSITE" id="PS51938"/>
    </source>
</evidence>
<evidence type="ECO:0000313" key="9">
    <source>
        <dbReference type="EMBL" id="CAK8683187.1"/>
    </source>
</evidence>